<evidence type="ECO:0000256" key="4">
    <source>
        <dbReference type="ARBA" id="ARBA00022475"/>
    </source>
</evidence>
<dbReference type="SMR" id="Q2RUW7"/>
<keyword evidence="11" id="KW-0472">Membrane</keyword>
<dbReference type="InterPro" id="IPR036641">
    <property type="entry name" value="HPT_dom_sf"/>
</dbReference>
<dbReference type="GO" id="GO:0005524">
    <property type="term" value="F:ATP binding"/>
    <property type="evidence" value="ECO:0007669"/>
    <property type="project" value="UniProtKB-KW"/>
</dbReference>
<dbReference type="Proteomes" id="UP000001929">
    <property type="component" value="Chromosome"/>
</dbReference>
<dbReference type="STRING" id="269796.Rru_A1277"/>
<sequence>MIALEKLLRENEDWLVRRVIDYAREQGYMAYTSTLEEAWRAGMVGLIDAFLAAEADGTPAAPPRASLSYTEDPVAGYGIETANRHRARGIPLALFLGLLKYNRRALLDLAARDPRPAADQAEIKNRIDNYFDRVELGLCAAWSRFEREQEVGKLRERNRDLVNEKNKYLTAFESLTDPVFLINDAGGLENLNRSAGILIGFGPSPGAGYYGSGIPPSAQRLVDDLLARFAQKAAEAEGAESDRIDYRMDTVEGPRDFEVRRQAMLDVSERYSGQVLIFSDITAYKRASDRAEEANQAKSTFLATMSHEIRTPINGILGLSTLMRDELRDERLRHHADAIALSAEMLLSMVNDVLDFTKIEAGILDLDPVDFSVEELLNGVFALVAPSAHRKGLEVYRSVSPAVPERLHGDLAKLRQVLLNLFSNAVKFTHAGALSIHIDRLAEAPEGKVILHITVDDTGIGIAPSALKAIFEPFAQADGSISRRFGGTGMGLAINRRLAEVMGGEVWAESREGEGSRFHVTALLEAARLPPPPPDTANGQPPAFLADRPLSVLVVDDNDVNLMVAEGFLKRFGHDVVLARNGREARALLEHRRFDAALLDINLPDANGLDLLAEVRRHEAAVGLRSMPIIVLSAHVMQADIARSARLDVRFLGKPFNPERLRRMLRDLTRQDDDPRAGEGDGEGPVAEDFTAGPVLVDPAVLRGHVEMLGATAAGKILAAFHGSAPRTLATLCSHVEAGRIAEAEDDAHRLKSASANLGLECLRRRAAELEAACGQGESAAVGVLVEHLPTLFDSSLRDLDRLWDEITAKG</sequence>
<keyword evidence="19" id="KW-1185">Reference proteome</keyword>
<dbReference type="CDD" id="cd17546">
    <property type="entry name" value="REC_hyHK_CKI1_RcsC-like"/>
    <property type="match status" value="1"/>
</dbReference>
<evidence type="ECO:0000256" key="13">
    <source>
        <dbReference type="PROSITE-ProRule" id="PRU00169"/>
    </source>
</evidence>
<evidence type="ECO:0000256" key="14">
    <source>
        <dbReference type="SAM" id="MobiDB-lite"/>
    </source>
</evidence>
<dbReference type="SUPFAM" id="SSF47384">
    <property type="entry name" value="Homodimeric domain of signal transducing histidine kinase"/>
    <property type="match status" value="1"/>
</dbReference>
<dbReference type="SMART" id="SM00387">
    <property type="entry name" value="HATPase_c"/>
    <property type="match status" value="1"/>
</dbReference>
<evidence type="ECO:0000256" key="10">
    <source>
        <dbReference type="ARBA" id="ARBA00023012"/>
    </source>
</evidence>
<dbReference type="Gene3D" id="3.30.450.20">
    <property type="entry name" value="PAS domain"/>
    <property type="match status" value="1"/>
</dbReference>
<dbReference type="Pfam" id="PF01627">
    <property type="entry name" value="Hpt"/>
    <property type="match status" value="1"/>
</dbReference>
<dbReference type="AlphaFoldDB" id="Q2RUW7"/>
<dbReference type="CDD" id="cd00082">
    <property type="entry name" value="HisKA"/>
    <property type="match status" value="1"/>
</dbReference>
<dbReference type="Gene3D" id="3.40.50.2300">
    <property type="match status" value="1"/>
</dbReference>
<organism evidence="18 19">
    <name type="scientific">Rhodospirillum rubrum (strain ATCC 11170 / ATH 1.1.1 / DSM 467 / LMG 4362 / NCIMB 8255 / S1)</name>
    <dbReference type="NCBI Taxonomy" id="269796"/>
    <lineage>
        <taxon>Bacteria</taxon>
        <taxon>Pseudomonadati</taxon>
        <taxon>Pseudomonadota</taxon>
        <taxon>Alphaproteobacteria</taxon>
        <taxon>Rhodospirillales</taxon>
        <taxon>Rhodospirillaceae</taxon>
        <taxon>Rhodospirillum</taxon>
    </lineage>
</organism>
<feature type="modified residue" description="Phosphohistidine" evidence="12">
    <location>
        <position position="749"/>
    </location>
</feature>
<dbReference type="InterPro" id="IPR036890">
    <property type="entry name" value="HATPase_C_sf"/>
</dbReference>
<dbReference type="InterPro" id="IPR005467">
    <property type="entry name" value="His_kinase_dom"/>
</dbReference>
<keyword evidence="18" id="KW-0418">Kinase</keyword>
<dbReference type="Gene3D" id="1.20.120.160">
    <property type="entry name" value="HPT domain"/>
    <property type="match status" value="1"/>
</dbReference>
<dbReference type="Pfam" id="PF02518">
    <property type="entry name" value="HATPase_c"/>
    <property type="match status" value="1"/>
</dbReference>
<evidence type="ECO:0000256" key="8">
    <source>
        <dbReference type="ARBA" id="ARBA00022840"/>
    </source>
</evidence>
<evidence type="ECO:0000259" key="17">
    <source>
        <dbReference type="PROSITE" id="PS50894"/>
    </source>
</evidence>
<feature type="modified residue" description="4-aspartylphosphate" evidence="13">
    <location>
        <position position="600"/>
    </location>
</feature>
<dbReference type="eggNOG" id="COG2205">
    <property type="taxonomic scope" value="Bacteria"/>
</dbReference>
<gene>
    <name evidence="18" type="ordered locus">Rru_A1277</name>
</gene>
<dbReference type="PROSITE" id="PS50109">
    <property type="entry name" value="HIS_KIN"/>
    <property type="match status" value="1"/>
</dbReference>
<dbReference type="PROSITE" id="PS50110">
    <property type="entry name" value="RESPONSE_REGULATORY"/>
    <property type="match status" value="1"/>
</dbReference>
<dbReference type="PATRIC" id="fig|269796.9.peg.1344"/>
<dbReference type="Gene3D" id="3.30.565.10">
    <property type="entry name" value="Histidine kinase-like ATPase, C-terminal domain"/>
    <property type="match status" value="1"/>
</dbReference>
<dbReference type="InterPro" id="IPR003661">
    <property type="entry name" value="HisK_dim/P_dom"/>
</dbReference>
<evidence type="ECO:0000256" key="5">
    <source>
        <dbReference type="ARBA" id="ARBA00022553"/>
    </source>
</evidence>
<dbReference type="InterPro" id="IPR004358">
    <property type="entry name" value="Sig_transdc_His_kin-like_C"/>
</dbReference>
<dbReference type="SUPFAM" id="SSF52172">
    <property type="entry name" value="CheY-like"/>
    <property type="match status" value="1"/>
</dbReference>
<proteinExistence type="predicted"/>
<evidence type="ECO:0000256" key="11">
    <source>
        <dbReference type="ARBA" id="ARBA00023136"/>
    </source>
</evidence>
<keyword evidence="8" id="KW-0067">ATP-binding</keyword>
<dbReference type="SMART" id="SM00388">
    <property type="entry name" value="HisKA"/>
    <property type="match status" value="1"/>
</dbReference>
<keyword evidence="7" id="KW-0547">Nucleotide-binding</keyword>
<dbReference type="InterPro" id="IPR003594">
    <property type="entry name" value="HATPase_dom"/>
</dbReference>
<dbReference type="InterPro" id="IPR001789">
    <property type="entry name" value="Sig_transdc_resp-reg_receiver"/>
</dbReference>
<dbReference type="KEGG" id="rru:Rru_A1277"/>
<feature type="domain" description="Response regulatory" evidence="16">
    <location>
        <begin position="551"/>
        <end position="669"/>
    </location>
</feature>
<dbReference type="PANTHER" id="PTHR45339">
    <property type="entry name" value="HYBRID SIGNAL TRANSDUCTION HISTIDINE KINASE J"/>
    <property type="match status" value="1"/>
</dbReference>
<dbReference type="FunFam" id="3.30.565.10:FF:000010">
    <property type="entry name" value="Sensor histidine kinase RcsC"/>
    <property type="match status" value="1"/>
</dbReference>
<dbReference type="CDD" id="cd00088">
    <property type="entry name" value="HPT"/>
    <property type="match status" value="1"/>
</dbReference>
<evidence type="ECO:0000259" key="15">
    <source>
        <dbReference type="PROSITE" id="PS50109"/>
    </source>
</evidence>
<dbReference type="SUPFAM" id="SSF47226">
    <property type="entry name" value="Histidine-containing phosphotransfer domain, HPT domain"/>
    <property type="match status" value="1"/>
</dbReference>
<evidence type="ECO:0000256" key="3">
    <source>
        <dbReference type="ARBA" id="ARBA00012438"/>
    </source>
</evidence>
<dbReference type="SUPFAM" id="SSF55874">
    <property type="entry name" value="ATPase domain of HSP90 chaperone/DNA topoisomerase II/histidine kinase"/>
    <property type="match status" value="1"/>
</dbReference>
<evidence type="ECO:0000256" key="7">
    <source>
        <dbReference type="ARBA" id="ARBA00022741"/>
    </source>
</evidence>
<dbReference type="GO" id="GO:0000155">
    <property type="term" value="F:phosphorelay sensor kinase activity"/>
    <property type="evidence" value="ECO:0007669"/>
    <property type="project" value="InterPro"/>
</dbReference>
<evidence type="ECO:0000256" key="9">
    <source>
        <dbReference type="ARBA" id="ARBA00022989"/>
    </source>
</evidence>
<dbReference type="EC" id="2.7.13.3" evidence="3"/>
<comment type="catalytic activity">
    <reaction evidence="1">
        <text>ATP + protein L-histidine = ADP + protein N-phospho-L-histidine.</text>
        <dbReference type="EC" id="2.7.13.3"/>
    </reaction>
</comment>
<feature type="domain" description="HPt" evidence="17">
    <location>
        <begin position="710"/>
        <end position="810"/>
    </location>
</feature>
<comment type="subcellular location">
    <subcellularLocation>
        <location evidence="2">Cell membrane</location>
        <topology evidence="2">Multi-pass membrane protein</topology>
    </subcellularLocation>
</comment>
<dbReference type="EMBL" id="CP000230">
    <property type="protein sequence ID" value="ABC22078.1"/>
    <property type="molecule type" value="Genomic_DNA"/>
</dbReference>
<dbReference type="PhylomeDB" id="Q2RUW7"/>
<dbReference type="PANTHER" id="PTHR45339:SF1">
    <property type="entry name" value="HYBRID SIGNAL TRANSDUCTION HISTIDINE KINASE J"/>
    <property type="match status" value="1"/>
</dbReference>
<feature type="domain" description="Histidine kinase" evidence="15">
    <location>
        <begin position="304"/>
        <end position="526"/>
    </location>
</feature>
<dbReference type="PRINTS" id="PR00344">
    <property type="entry name" value="BCTRLSENSOR"/>
</dbReference>
<dbReference type="PROSITE" id="PS50894">
    <property type="entry name" value="HPT"/>
    <property type="match status" value="1"/>
</dbReference>
<name>Q2RUW7_RHORT</name>
<dbReference type="InterPro" id="IPR008207">
    <property type="entry name" value="Sig_transdc_His_kin_Hpt_dom"/>
</dbReference>
<evidence type="ECO:0000313" key="19">
    <source>
        <dbReference type="Proteomes" id="UP000001929"/>
    </source>
</evidence>
<keyword evidence="4" id="KW-1003">Cell membrane</keyword>
<evidence type="ECO:0000256" key="2">
    <source>
        <dbReference type="ARBA" id="ARBA00004651"/>
    </source>
</evidence>
<dbReference type="Pfam" id="PF00072">
    <property type="entry name" value="Response_reg"/>
    <property type="match status" value="1"/>
</dbReference>
<dbReference type="Gene3D" id="1.10.287.130">
    <property type="match status" value="1"/>
</dbReference>
<keyword evidence="10" id="KW-0902">Two-component regulatory system</keyword>
<evidence type="ECO:0000256" key="1">
    <source>
        <dbReference type="ARBA" id="ARBA00000085"/>
    </source>
</evidence>
<dbReference type="HOGENOM" id="CLU_000445_114_60_5"/>
<reference evidence="18 19" key="1">
    <citation type="journal article" date="2011" name="Stand. Genomic Sci.">
        <title>Complete genome sequence of Rhodospirillum rubrum type strain (S1).</title>
        <authorList>
            <person name="Munk A.C."/>
            <person name="Copeland A."/>
            <person name="Lucas S."/>
            <person name="Lapidus A."/>
            <person name="Del Rio T.G."/>
            <person name="Barry K."/>
            <person name="Detter J.C."/>
            <person name="Hammon N."/>
            <person name="Israni S."/>
            <person name="Pitluck S."/>
            <person name="Brettin T."/>
            <person name="Bruce D."/>
            <person name="Han C."/>
            <person name="Tapia R."/>
            <person name="Gilna P."/>
            <person name="Schmutz J."/>
            <person name="Larimer F."/>
            <person name="Land M."/>
            <person name="Kyrpides N.C."/>
            <person name="Mavromatis K."/>
            <person name="Richardson P."/>
            <person name="Rohde M."/>
            <person name="Goker M."/>
            <person name="Klenk H.P."/>
            <person name="Zhang Y."/>
            <person name="Roberts G.P."/>
            <person name="Reslewic S."/>
            <person name="Schwartz D.C."/>
        </authorList>
    </citation>
    <scope>NUCLEOTIDE SEQUENCE [LARGE SCALE GENOMIC DNA]</scope>
    <source>
        <strain evidence="19">ATCC 11170 / ATH 1.1.1 / DSM 467 / LMG 4362 / NCIMB 8255 / S1</strain>
    </source>
</reference>
<dbReference type="InterPro" id="IPR011006">
    <property type="entry name" value="CheY-like_superfamily"/>
</dbReference>
<evidence type="ECO:0000256" key="6">
    <source>
        <dbReference type="ARBA" id="ARBA00022692"/>
    </source>
</evidence>
<evidence type="ECO:0000313" key="18">
    <source>
        <dbReference type="EMBL" id="ABC22078.1"/>
    </source>
</evidence>
<dbReference type="RefSeq" id="WP_011389032.1">
    <property type="nucleotide sequence ID" value="NC_007643.1"/>
</dbReference>
<feature type="compositionally biased region" description="Basic and acidic residues" evidence="14">
    <location>
        <begin position="666"/>
        <end position="679"/>
    </location>
</feature>
<keyword evidence="18" id="KW-0808">Transferase</keyword>
<keyword evidence="6" id="KW-0812">Transmembrane</keyword>
<feature type="region of interest" description="Disordered" evidence="14">
    <location>
        <begin position="666"/>
        <end position="689"/>
    </location>
</feature>
<protein>
    <recommendedName>
        <fullName evidence="3">histidine kinase</fullName>
        <ecNumber evidence="3">2.7.13.3</ecNumber>
    </recommendedName>
</protein>
<keyword evidence="9" id="KW-1133">Transmembrane helix</keyword>
<evidence type="ECO:0000256" key="12">
    <source>
        <dbReference type="PROSITE-ProRule" id="PRU00110"/>
    </source>
</evidence>
<dbReference type="Pfam" id="PF00512">
    <property type="entry name" value="HisKA"/>
    <property type="match status" value="1"/>
</dbReference>
<dbReference type="CDD" id="cd16922">
    <property type="entry name" value="HATPase_EvgS-ArcB-TorS-like"/>
    <property type="match status" value="1"/>
</dbReference>
<dbReference type="EnsemblBacteria" id="ABC22078">
    <property type="protein sequence ID" value="ABC22078"/>
    <property type="gene ID" value="Rru_A1277"/>
</dbReference>
<dbReference type="GO" id="GO:0005886">
    <property type="term" value="C:plasma membrane"/>
    <property type="evidence" value="ECO:0007669"/>
    <property type="project" value="UniProtKB-SubCell"/>
</dbReference>
<keyword evidence="5 13" id="KW-0597">Phosphoprotein</keyword>
<accession>Q2RUW7</accession>
<dbReference type="SMART" id="SM00448">
    <property type="entry name" value="REC"/>
    <property type="match status" value="1"/>
</dbReference>
<evidence type="ECO:0000259" key="16">
    <source>
        <dbReference type="PROSITE" id="PS50110"/>
    </source>
</evidence>
<dbReference type="InterPro" id="IPR036097">
    <property type="entry name" value="HisK_dim/P_sf"/>
</dbReference>